<evidence type="ECO:0000256" key="5">
    <source>
        <dbReference type="ARBA" id="ARBA00023136"/>
    </source>
</evidence>
<dbReference type="InterPro" id="IPR005744">
    <property type="entry name" value="Hy-lIII"/>
</dbReference>
<keyword evidence="4" id="KW-1133">Transmembrane helix</keyword>
<dbReference type="GO" id="GO:0016020">
    <property type="term" value="C:membrane"/>
    <property type="evidence" value="ECO:0007669"/>
    <property type="project" value="InterPro"/>
</dbReference>
<dbReference type="InterPro" id="IPR004254">
    <property type="entry name" value="AdipoR/HlyIII-related"/>
</dbReference>
<dbReference type="Proteomes" id="UP000254707">
    <property type="component" value="Unassembled WGS sequence"/>
</dbReference>
<organism evidence="7 8">
    <name type="scientific">Staphylococcus saprophyticus</name>
    <dbReference type="NCBI Taxonomy" id="29385"/>
    <lineage>
        <taxon>Bacteria</taxon>
        <taxon>Bacillati</taxon>
        <taxon>Bacillota</taxon>
        <taxon>Bacilli</taxon>
        <taxon>Bacillales</taxon>
        <taxon>Staphylococcaceae</taxon>
        <taxon>Staphylococcus</taxon>
    </lineage>
</organism>
<accession>A0A380HL87</accession>
<protein>
    <submittedName>
        <fullName evidence="7">Putative hemolysin III</fullName>
    </submittedName>
</protein>
<dbReference type="NCBIfam" id="TIGR01065">
    <property type="entry name" value="hlyIII"/>
    <property type="match status" value="1"/>
</dbReference>
<keyword evidence="6" id="KW-0479">Metal-binding</keyword>
<dbReference type="GO" id="GO:0012505">
    <property type="term" value="C:endomembrane system"/>
    <property type="evidence" value="ECO:0007669"/>
    <property type="project" value="UniProtKB-SubCell"/>
</dbReference>
<evidence type="ECO:0000313" key="8">
    <source>
        <dbReference type="Proteomes" id="UP000254707"/>
    </source>
</evidence>
<evidence type="ECO:0000256" key="3">
    <source>
        <dbReference type="ARBA" id="ARBA00022692"/>
    </source>
</evidence>
<reference evidence="7 8" key="1">
    <citation type="submission" date="2018-06" db="EMBL/GenBank/DDBJ databases">
        <authorList>
            <consortium name="Pathogen Informatics"/>
            <person name="Doyle S."/>
        </authorList>
    </citation>
    <scope>NUCLEOTIDE SEQUENCE [LARGE SCALE GENOMIC DNA]</scope>
    <source>
        <strain evidence="7 8">NCTC7688</strain>
    </source>
</reference>
<keyword evidence="6" id="KW-0862">Zinc</keyword>
<dbReference type="RefSeq" id="WP_002482665.1">
    <property type="nucleotide sequence ID" value="NZ_CAXOKG010000002.1"/>
</dbReference>
<evidence type="ECO:0000256" key="6">
    <source>
        <dbReference type="PIRSR" id="PIRSR604254-1"/>
    </source>
</evidence>
<evidence type="ECO:0000313" key="7">
    <source>
        <dbReference type="EMBL" id="SUM82382.1"/>
    </source>
</evidence>
<dbReference type="PANTHER" id="PTHR20855">
    <property type="entry name" value="ADIPOR/PROGESTIN RECEPTOR-RELATED"/>
    <property type="match status" value="1"/>
</dbReference>
<proteinExistence type="inferred from homology"/>
<evidence type="ECO:0000256" key="4">
    <source>
        <dbReference type="ARBA" id="ARBA00022989"/>
    </source>
</evidence>
<comment type="subcellular location">
    <subcellularLocation>
        <location evidence="1">Endomembrane system</location>
        <topology evidence="1">Multi-pass membrane protein</topology>
    </subcellularLocation>
</comment>
<gene>
    <name evidence="7" type="primary">yqfA</name>
    <name evidence="7" type="ORF">NCTC7688_00880</name>
</gene>
<dbReference type="AlphaFoldDB" id="A0A380HL87"/>
<feature type="binding site" evidence="6">
    <location>
        <position position="209"/>
    </location>
    <ligand>
        <name>Zn(2+)</name>
        <dbReference type="ChEBI" id="CHEBI:29105"/>
    </ligand>
</feature>
<name>A0A380HL87_STASA</name>
<dbReference type="GO" id="GO:0046872">
    <property type="term" value="F:metal ion binding"/>
    <property type="evidence" value="ECO:0007669"/>
    <property type="project" value="UniProtKB-KW"/>
</dbReference>
<feature type="binding site" evidence="6">
    <location>
        <position position="205"/>
    </location>
    <ligand>
        <name>Zn(2+)</name>
        <dbReference type="ChEBI" id="CHEBI:29105"/>
    </ligand>
</feature>
<dbReference type="PANTHER" id="PTHR20855:SF129">
    <property type="entry name" value="HEMOLYSIN-3 HOMOLOG"/>
    <property type="match status" value="1"/>
</dbReference>
<dbReference type="Pfam" id="PF03006">
    <property type="entry name" value="HlyIII"/>
    <property type="match status" value="1"/>
</dbReference>
<comment type="similarity">
    <text evidence="2">Belongs to the UPF0073 (Hly-III) family.</text>
</comment>
<keyword evidence="3" id="KW-0812">Transmembrane</keyword>
<sequence length="227" mass="25625">MSHSVEAEDNKLVKTFKDIIPLTFGEEIGNSVSHGVAAFIALCALPYAAIHSFLEYGVLGAFSVSVYVISIFLMFISSTVYHAMPNQSSHKFILRIIDHSMIYVAIAGTYTPICLTLVGGWIGWSSMVVLWGITIWGILYKSLAKNVNHKLSLIMYLVMGWIGVLFLPTIIFDSSLLFMLFILFGGLAYTIGAWFYAQKNRPYFHMIWHFFIVVASVFHFVAIMYFM</sequence>
<evidence type="ECO:0000256" key="1">
    <source>
        <dbReference type="ARBA" id="ARBA00004127"/>
    </source>
</evidence>
<dbReference type="GO" id="GO:0140911">
    <property type="term" value="F:pore-forming activity"/>
    <property type="evidence" value="ECO:0007669"/>
    <property type="project" value="InterPro"/>
</dbReference>
<feature type="binding site" evidence="6">
    <location>
        <position position="82"/>
    </location>
    <ligand>
        <name>Zn(2+)</name>
        <dbReference type="ChEBI" id="CHEBI:29105"/>
    </ligand>
</feature>
<evidence type="ECO:0000256" key="2">
    <source>
        <dbReference type="ARBA" id="ARBA00008488"/>
    </source>
</evidence>
<dbReference type="EMBL" id="UHED01000001">
    <property type="protein sequence ID" value="SUM82382.1"/>
    <property type="molecule type" value="Genomic_DNA"/>
</dbReference>
<keyword evidence="5" id="KW-0472">Membrane</keyword>